<dbReference type="AlphaFoldDB" id="A0A225NWK3"/>
<accession>A0A225NWK3</accession>
<comment type="caution">
    <text evidence="2">The sequence shown here is derived from an EMBL/GenBank/DDBJ whole genome shotgun (WGS) entry which is preliminary data.</text>
</comment>
<evidence type="ECO:0000259" key="1">
    <source>
        <dbReference type="Pfam" id="PF12728"/>
    </source>
</evidence>
<proteinExistence type="predicted"/>
<gene>
    <name evidence="2" type="ORF">ATO3_02805</name>
</gene>
<keyword evidence="3" id="KW-1185">Reference proteome</keyword>
<name>A0A225NWK3_9RHOB</name>
<dbReference type="Proteomes" id="UP000215377">
    <property type="component" value="Unassembled WGS sequence"/>
</dbReference>
<evidence type="ECO:0000313" key="2">
    <source>
        <dbReference type="EMBL" id="OWU77628.1"/>
    </source>
</evidence>
<dbReference type="OrthoDB" id="7873701at2"/>
<dbReference type="EMBL" id="AQQR01000001">
    <property type="protein sequence ID" value="OWU77628.1"/>
    <property type="molecule type" value="Genomic_DNA"/>
</dbReference>
<dbReference type="InterPro" id="IPR041657">
    <property type="entry name" value="HTH_17"/>
</dbReference>
<organism evidence="2 3">
    <name type="scientific">Marinibacterium profundimaris</name>
    <dbReference type="NCBI Taxonomy" id="1679460"/>
    <lineage>
        <taxon>Bacteria</taxon>
        <taxon>Pseudomonadati</taxon>
        <taxon>Pseudomonadota</taxon>
        <taxon>Alphaproteobacteria</taxon>
        <taxon>Rhodobacterales</taxon>
        <taxon>Paracoccaceae</taxon>
        <taxon>Marinibacterium</taxon>
    </lineage>
</organism>
<dbReference type="RefSeq" id="WP_088648263.1">
    <property type="nucleotide sequence ID" value="NZ_AQQR01000001.1"/>
</dbReference>
<sequence>MATQVSLATAEDIAALTAEIRELRRQLAGSTITPPPRWVSVPDAARHFGVHRGTIARWIDAGKIEARGSVRRREVLLPSYHGD</sequence>
<dbReference type="Pfam" id="PF12728">
    <property type="entry name" value="HTH_17"/>
    <property type="match status" value="1"/>
</dbReference>
<evidence type="ECO:0000313" key="3">
    <source>
        <dbReference type="Proteomes" id="UP000215377"/>
    </source>
</evidence>
<protein>
    <recommendedName>
        <fullName evidence="1">Helix-turn-helix domain-containing protein</fullName>
    </recommendedName>
</protein>
<reference evidence="2 3" key="1">
    <citation type="submission" date="2013-04" db="EMBL/GenBank/DDBJ databases">
        <title>Oceanicola sp. 22II1-22F33 Genome Sequencing.</title>
        <authorList>
            <person name="Lai Q."/>
            <person name="Li G."/>
            <person name="Shao Z."/>
        </authorList>
    </citation>
    <scope>NUCLEOTIDE SEQUENCE [LARGE SCALE GENOMIC DNA]</scope>
    <source>
        <strain evidence="2 3">22II1-22F33</strain>
    </source>
</reference>
<feature type="domain" description="Helix-turn-helix" evidence="1">
    <location>
        <begin position="38"/>
        <end position="72"/>
    </location>
</feature>